<feature type="transmembrane region" description="Helical" evidence="1">
    <location>
        <begin position="7"/>
        <end position="25"/>
    </location>
</feature>
<protein>
    <submittedName>
        <fullName evidence="2">Uncharacterized protein</fullName>
    </submittedName>
</protein>
<sequence>MGAGKIIGGILSSIAGLFICIVVFMNMDALGIGGAFLASWIINLFIGVIILIGGLAGFGTRKTGAVVIVCAIISIILGVIGAAFIDVAVLFGQYSLFQGYMSVGPWQGITLEAIFAAIGGLFIAASSDT</sequence>
<name>X1BZ07_9ZZZZ</name>
<proteinExistence type="predicted"/>
<evidence type="ECO:0000313" key="2">
    <source>
        <dbReference type="EMBL" id="GAG89423.1"/>
    </source>
</evidence>
<dbReference type="AlphaFoldDB" id="X1BZ07"/>
<gene>
    <name evidence="2" type="ORF">S01H4_27184</name>
</gene>
<keyword evidence="1" id="KW-0812">Transmembrane</keyword>
<accession>X1BZ07</accession>
<comment type="caution">
    <text evidence="2">The sequence shown here is derived from an EMBL/GenBank/DDBJ whole genome shotgun (WGS) entry which is preliminary data.</text>
</comment>
<feature type="transmembrane region" description="Helical" evidence="1">
    <location>
        <begin position="65"/>
        <end position="85"/>
    </location>
</feature>
<organism evidence="2">
    <name type="scientific">marine sediment metagenome</name>
    <dbReference type="NCBI Taxonomy" id="412755"/>
    <lineage>
        <taxon>unclassified sequences</taxon>
        <taxon>metagenomes</taxon>
        <taxon>ecological metagenomes</taxon>
    </lineage>
</organism>
<keyword evidence="1" id="KW-1133">Transmembrane helix</keyword>
<evidence type="ECO:0000256" key="1">
    <source>
        <dbReference type="SAM" id="Phobius"/>
    </source>
</evidence>
<keyword evidence="1" id="KW-0472">Membrane</keyword>
<dbReference type="EMBL" id="BART01013232">
    <property type="protein sequence ID" value="GAG89423.1"/>
    <property type="molecule type" value="Genomic_DNA"/>
</dbReference>
<feature type="transmembrane region" description="Helical" evidence="1">
    <location>
        <begin position="37"/>
        <end position="58"/>
    </location>
</feature>
<reference evidence="2" key="1">
    <citation type="journal article" date="2014" name="Front. Microbiol.">
        <title>High frequency of phylogenetically diverse reductive dehalogenase-homologous genes in deep subseafloor sedimentary metagenomes.</title>
        <authorList>
            <person name="Kawai M."/>
            <person name="Futagami T."/>
            <person name="Toyoda A."/>
            <person name="Takaki Y."/>
            <person name="Nishi S."/>
            <person name="Hori S."/>
            <person name="Arai W."/>
            <person name="Tsubouchi T."/>
            <person name="Morono Y."/>
            <person name="Uchiyama I."/>
            <person name="Ito T."/>
            <person name="Fujiyama A."/>
            <person name="Inagaki F."/>
            <person name="Takami H."/>
        </authorList>
    </citation>
    <scope>NUCLEOTIDE SEQUENCE</scope>
    <source>
        <strain evidence="2">Expedition CK06-06</strain>
    </source>
</reference>
<feature type="transmembrane region" description="Helical" evidence="1">
    <location>
        <begin position="105"/>
        <end position="125"/>
    </location>
</feature>